<dbReference type="EMBL" id="NXLV01000002">
    <property type="protein sequence ID" value="RDU71824.1"/>
    <property type="molecule type" value="Genomic_DNA"/>
</dbReference>
<protein>
    <submittedName>
        <fullName evidence="1">Uncharacterized protein</fullName>
    </submittedName>
</protein>
<proteinExistence type="predicted"/>
<comment type="caution">
    <text evidence="1">The sequence shown here is derived from an EMBL/GenBank/DDBJ whole genome shotgun (WGS) entry which is preliminary data.</text>
</comment>
<dbReference type="RefSeq" id="WP_115569034.1">
    <property type="nucleotide sequence ID" value="NZ_NXLV01000002.1"/>
</dbReference>
<sequence>MEKLGLDGEVIDQCVNLIPFEKEGEEQVCKEICSEKLIQGGEHKIPSDMECIHIGVFRRILEGVATRVKPKIKTMRDMLELSDDVIERYQNDDIMGFYRTEYEDIDGFYDLRGEREGESYYQCHKFFVSTIVAQACMVAHIAHIYGYKMREENLARVLLVIRNLIVKECERQRVSYLAKEKMHQISGKILREIFANHHPEIEEFDVLHPDFMCGNYMFDCSLQEEVSRGIRREITMARRLSSERVFRF</sequence>
<name>A0A3D8J4L8_9HELI</name>
<keyword evidence="2" id="KW-1185">Reference proteome</keyword>
<evidence type="ECO:0000313" key="2">
    <source>
        <dbReference type="Proteomes" id="UP000257045"/>
    </source>
</evidence>
<dbReference type="AlphaFoldDB" id="A0A3D8J4L8"/>
<accession>A0A3D8J4L8</accession>
<evidence type="ECO:0000313" key="1">
    <source>
        <dbReference type="EMBL" id="RDU71824.1"/>
    </source>
</evidence>
<gene>
    <name evidence="1" type="ORF">CQA58_01930</name>
</gene>
<dbReference type="Proteomes" id="UP000257045">
    <property type="component" value="Unassembled WGS sequence"/>
</dbReference>
<organism evidence="1 2">
    <name type="scientific">Helicobacter brantae</name>
    <dbReference type="NCBI Taxonomy" id="375927"/>
    <lineage>
        <taxon>Bacteria</taxon>
        <taxon>Pseudomonadati</taxon>
        <taxon>Campylobacterota</taxon>
        <taxon>Epsilonproteobacteria</taxon>
        <taxon>Campylobacterales</taxon>
        <taxon>Helicobacteraceae</taxon>
        <taxon>Helicobacter</taxon>
    </lineage>
</organism>
<reference evidence="1 2" key="1">
    <citation type="submission" date="2018-04" db="EMBL/GenBank/DDBJ databases">
        <title>Novel Campyloabacter and Helicobacter Species and Strains.</title>
        <authorList>
            <person name="Mannion A.J."/>
            <person name="Shen Z."/>
            <person name="Fox J.G."/>
        </authorList>
    </citation>
    <scope>NUCLEOTIDE SEQUENCE [LARGE SCALE GENOMIC DNA]</scope>
    <source>
        <strain evidence="1 2">MIT 04-9366</strain>
    </source>
</reference>